<keyword evidence="5" id="KW-1185">Reference proteome</keyword>
<dbReference type="PROSITE" id="PS00045">
    <property type="entry name" value="HISTONE_LIKE"/>
    <property type="match status" value="1"/>
</dbReference>
<dbReference type="RefSeq" id="WP_119015749.1">
    <property type="nucleotide sequence ID" value="NZ_QXEV01000004.1"/>
</dbReference>
<organism evidence="4 5">
    <name type="scientific">Anaeroplasma bactoclasticum</name>
    <dbReference type="NCBI Taxonomy" id="2088"/>
    <lineage>
        <taxon>Bacteria</taxon>
        <taxon>Bacillati</taxon>
        <taxon>Mycoplasmatota</taxon>
        <taxon>Mollicutes</taxon>
        <taxon>Anaeroplasmatales</taxon>
        <taxon>Anaeroplasmataceae</taxon>
        <taxon>Anaeroplasma</taxon>
    </lineage>
</organism>
<keyword evidence="1" id="KW-0226">DNA condensation</keyword>
<dbReference type="FunCoup" id="A0A397S6V9">
    <property type="interactions" value="290"/>
</dbReference>
<keyword evidence="2 4" id="KW-0238">DNA-binding</keyword>
<dbReference type="AlphaFoldDB" id="A0A397S6V9"/>
<gene>
    <name evidence="4" type="ORF">EI71_00581</name>
</gene>
<dbReference type="Gene3D" id="4.10.520.10">
    <property type="entry name" value="IHF-like DNA-binding proteins"/>
    <property type="match status" value="1"/>
</dbReference>
<dbReference type="OrthoDB" id="9799835at2"/>
<dbReference type="InterPro" id="IPR020816">
    <property type="entry name" value="Histone-like_DNA-bd_CS"/>
</dbReference>
<protein>
    <submittedName>
        <fullName evidence="4">DNA-binding protein HU-beta</fullName>
    </submittedName>
</protein>
<dbReference type="SMART" id="SM00411">
    <property type="entry name" value="BHL"/>
    <property type="match status" value="1"/>
</dbReference>
<dbReference type="GO" id="GO:0030527">
    <property type="term" value="F:structural constituent of chromatin"/>
    <property type="evidence" value="ECO:0007669"/>
    <property type="project" value="InterPro"/>
</dbReference>
<dbReference type="EMBL" id="QXEV01000004">
    <property type="protein sequence ID" value="RIA78004.1"/>
    <property type="molecule type" value="Genomic_DNA"/>
</dbReference>
<comment type="similarity">
    <text evidence="3">Belongs to the bacterial histone-like protein family.</text>
</comment>
<accession>A0A397S6V9</accession>
<dbReference type="InParanoid" id="A0A397S6V9"/>
<dbReference type="PRINTS" id="PR01727">
    <property type="entry name" value="DNABINDINGHU"/>
</dbReference>
<dbReference type="GO" id="GO:0003677">
    <property type="term" value="F:DNA binding"/>
    <property type="evidence" value="ECO:0007669"/>
    <property type="project" value="UniProtKB-KW"/>
</dbReference>
<name>A0A397S6V9_9MOLU</name>
<dbReference type="Pfam" id="PF00216">
    <property type="entry name" value="Bac_DNA_binding"/>
    <property type="match status" value="1"/>
</dbReference>
<dbReference type="InterPro" id="IPR000119">
    <property type="entry name" value="Hist_DNA-bd"/>
</dbReference>
<dbReference type="PANTHER" id="PTHR33175">
    <property type="entry name" value="DNA-BINDING PROTEIN HU"/>
    <property type="match status" value="1"/>
</dbReference>
<dbReference type="PANTHER" id="PTHR33175:SF3">
    <property type="entry name" value="DNA-BINDING PROTEIN HU-BETA"/>
    <property type="match status" value="1"/>
</dbReference>
<evidence type="ECO:0000256" key="1">
    <source>
        <dbReference type="ARBA" id="ARBA00023067"/>
    </source>
</evidence>
<evidence type="ECO:0000313" key="5">
    <source>
        <dbReference type="Proteomes" id="UP000266506"/>
    </source>
</evidence>
<comment type="caution">
    <text evidence="4">The sequence shown here is derived from an EMBL/GenBank/DDBJ whole genome shotgun (WGS) entry which is preliminary data.</text>
</comment>
<reference evidence="4 5" key="1">
    <citation type="submission" date="2018-08" db="EMBL/GenBank/DDBJ databases">
        <title>Genomic Encyclopedia of Archaeal and Bacterial Type Strains, Phase II (KMG-II): from individual species to whole genera.</title>
        <authorList>
            <person name="Goeker M."/>
        </authorList>
    </citation>
    <scope>NUCLEOTIDE SEQUENCE [LARGE SCALE GENOMIC DNA]</scope>
    <source>
        <strain evidence="4 5">ATCC 27112</strain>
    </source>
</reference>
<evidence type="ECO:0000256" key="2">
    <source>
        <dbReference type="ARBA" id="ARBA00023125"/>
    </source>
</evidence>
<dbReference type="GO" id="GO:0030261">
    <property type="term" value="P:chromosome condensation"/>
    <property type="evidence" value="ECO:0007669"/>
    <property type="project" value="UniProtKB-KW"/>
</dbReference>
<proteinExistence type="inferred from homology"/>
<dbReference type="SUPFAM" id="SSF47729">
    <property type="entry name" value="IHF-like DNA-binding proteins"/>
    <property type="match status" value="1"/>
</dbReference>
<dbReference type="CDD" id="cd13831">
    <property type="entry name" value="HU"/>
    <property type="match status" value="1"/>
</dbReference>
<dbReference type="InterPro" id="IPR010992">
    <property type="entry name" value="IHF-like_DNA-bd_dom_sf"/>
</dbReference>
<sequence>MNKSEIVAAIADGLEVTRKDAERAVDTVFKMIGEALADGDKVVISGFGTFEVRTRVAREGRNPRTGEIVEVPAQKTPAFKAGKVLKDAVNK</sequence>
<dbReference type="Proteomes" id="UP000266506">
    <property type="component" value="Unassembled WGS sequence"/>
</dbReference>
<evidence type="ECO:0000256" key="3">
    <source>
        <dbReference type="RuleBase" id="RU003939"/>
    </source>
</evidence>
<evidence type="ECO:0000313" key="4">
    <source>
        <dbReference type="EMBL" id="RIA78004.1"/>
    </source>
</evidence>